<proteinExistence type="predicted"/>
<dbReference type="RefSeq" id="WP_189488910.1">
    <property type="nucleotide sequence ID" value="NZ_BMZO01000003.1"/>
</dbReference>
<dbReference type="GO" id="GO:0005886">
    <property type="term" value="C:plasma membrane"/>
    <property type="evidence" value="ECO:0007669"/>
    <property type="project" value="TreeGrafter"/>
</dbReference>
<evidence type="ECO:0000313" key="3">
    <source>
        <dbReference type="EMBL" id="GHC67727.1"/>
    </source>
</evidence>
<name>A0A8J3DGH2_9HYPH</name>
<dbReference type="Proteomes" id="UP000641137">
    <property type="component" value="Unassembled WGS sequence"/>
</dbReference>
<dbReference type="GO" id="GO:0090313">
    <property type="term" value="P:regulation of protein targeting to membrane"/>
    <property type="evidence" value="ECO:0007669"/>
    <property type="project" value="TreeGrafter"/>
</dbReference>
<accession>A0A8J3DGH2</accession>
<organism evidence="3 4">
    <name type="scientific">Limoniibacter endophyticus</name>
    <dbReference type="NCBI Taxonomy" id="1565040"/>
    <lineage>
        <taxon>Bacteria</taxon>
        <taxon>Pseudomonadati</taxon>
        <taxon>Pseudomonadota</taxon>
        <taxon>Alphaproteobacteria</taxon>
        <taxon>Hyphomicrobiales</taxon>
        <taxon>Bartonellaceae</taxon>
        <taxon>Limoniibacter</taxon>
    </lineage>
</organism>
<evidence type="ECO:0000256" key="2">
    <source>
        <dbReference type="SAM" id="Phobius"/>
    </source>
</evidence>
<dbReference type="PANTHER" id="PTHR30441">
    <property type="entry name" value="DUF748 DOMAIN-CONTAINING PROTEIN"/>
    <property type="match status" value="1"/>
</dbReference>
<feature type="region of interest" description="Disordered" evidence="1">
    <location>
        <begin position="613"/>
        <end position="642"/>
    </location>
</feature>
<evidence type="ECO:0000313" key="4">
    <source>
        <dbReference type="Proteomes" id="UP000641137"/>
    </source>
</evidence>
<protein>
    <submittedName>
        <fullName evidence="3">Membrane assembly protein AsmA</fullName>
    </submittedName>
</protein>
<keyword evidence="4" id="KW-1185">Reference proteome</keyword>
<evidence type="ECO:0000256" key="1">
    <source>
        <dbReference type="SAM" id="MobiDB-lite"/>
    </source>
</evidence>
<dbReference type="PANTHER" id="PTHR30441:SF4">
    <property type="entry name" value="PROTEIN ASMA"/>
    <property type="match status" value="1"/>
</dbReference>
<feature type="transmembrane region" description="Helical" evidence="2">
    <location>
        <begin position="20"/>
        <end position="41"/>
    </location>
</feature>
<comment type="caution">
    <text evidence="3">The sequence shown here is derived from an EMBL/GenBank/DDBJ whole genome shotgun (WGS) entry which is preliminary data.</text>
</comment>
<reference evidence="3" key="1">
    <citation type="journal article" date="2014" name="Int. J. Syst. Evol. Microbiol.">
        <title>Complete genome sequence of Corynebacterium casei LMG S-19264T (=DSM 44701T), isolated from a smear-ripened cheese.</title>
        <authorList>
            <consortium name="US DOE Joint Genome Institute (JGI-PGF)"/>
            <person name="Walter F."/>
            <person name="Albersmeier A."/>
            <person name="Kalinowski J."/>
            <person name="Ruckert C."/>
        </authorList>
    </citation>
    <scope>NUCLEOTIDE SEQUENCE</scope>
    <source>
        <strain evidence="3">KCTC 42097</strain>
    </source>
</reference>
<dbReference type="AlphaFoldDB" id="A0A8J3DGH2"/>
<reference evidence="3" key="2">
    <citation type="submission" date="2020-09" db="EMBL/GenBank/DDBJ databases">
        <authorList>
            <person name="Sun Q."/>
            <person name="Kim S."/>
        </authorList>
    </citation>
    <scope>NUCLEOTIDE SEQUENCE</scope>
    <source>
        <strain evidence="3">KCTC 42097</strain>
    </source>
</reference>
<keyword evidence="2" id="KW-0472">Membrane</keyword>
<dbReference type="InterPro" id="IPR052894">
    <property type="entry name" value="AsmA-related"/>
</dbReference>
<keyword evidence="2" id="KW-1133">Transmembrane helix</keyword>
<dbReference type="EMBL" id="BMZO01000003">
    <property type="protein sequence ID" value="GHC67727.1"/>
    <property type="molecule type" value="Genomic_DNA"/>
</dbReference>
<sequence>MSTKSSLPIRSPWRGLKWGLAALLFIGTAFGLFFVVLPYIASTQIVRDRIALEMSSWSGYRVELGQPAQLKVFPNFNAVLGDVRFSEWQDLDRKPIVTAEKIEITLSPLEALWGGISFTEIRFIRPVLRLRDNGASMPTPPWPGGGRLASAIRNARLAVSRSPQSPDTSSLSSQAFGTLSFSDARILMMRLGETDSELMTGLQGSLSWPALNRQAQLNASGIWRGENVKFSATTAQPLLLFAGGSSQINLSFEAAPLNASYEGQASLAQDGFVNGKASVSGPSIPRMMEWLRTEFDTVQAPGAVSFTGNVSGSSKQIEFQNAELTFNDNTGRGVIEISFPENVVARVIGTLAFQTIDIDALTANFSPLAGGAQGKTDKASPPPLELDLRLSAPSAKIRNLPLTNIAMTVQSRAGLEMIDLSDATAFGGTVQAGLRIETLEGGTRAELRLHSSNLDGAELSDALGVKGLFPDAKGSISTTLRGPATSWSDLLNGAEGNLTARFGAGTLNLVSLPAFVERTRQGGFFALSELQSSAIDISRAEVTASLAFGLARVEKAEILAKDYAVRLNGLVPYVGGGLALSGTATRNLPEGQVPSENDDTAFFVGGSLRSPYISPMYRQPSRATPAESSPSSTGAGEADPAQ</sequence>
<gene>
    <name evidence="3" type="ORF">GCM10010136_12040</name>
</gene>
<keyword evidence="2" id="KW-0812">Transmembrane</keyword>